<name>A0ABP8JS64_9MICO</name>
<evidence type="ECO:0000313" key="1">
    <source>
        <dbReference type="EMBL" id="GAA4395204.1"/>
    </source>
</evidence>
<protein>
    <recommendedName>
        <fullName evidence="3">DUF2505 domain-containing protein</fullName>
    </recommendedName>
</protein>
<accession>A0ABP8JS64</accession>
<dbReference type="EMBL" id="BAABGL010000035">
    <property type="protein sequence ID" value="GAA4395204.1"/>
    <property type="molecule type" value="Genomic_DNA"/>
</dbReference>
<evidence type="ECO:0000313" key="2">
    <source>
        <dbReference type="Proteomes" id="UP001500642"/>
    </source>
</evidence>
<organism evidence="1 2">
    <name type="scientific">Brevibacterium pityocampae</name>
    <dbReference type="NCBI Taxonomy" id="506594"/>
    <lineage>
        <taxon>Bacteria</taxon>
        <taxon>Bacillati</taxon>
        <taxon>Actinomycetota</taxon>
        <taxon>Actinomycetes</taxon>
        <taxon>Micrococcales</taxon>
        <taxon>Brevibacteriaceae</taxon>
        <taxon>Brevibacterium</taxon>
    </lineage>
</organism>
<comment type="caution">
    <text evidence="1">The sequence shown here is derived from an EMBL/GenBank/DDBJ whole genome shotgun (WGS) entry which is preliminary data.</text>
</comment>
<dbReference type="Pfam" id="PF10698">
    <property type="entry name" value="DUF2505"/>
    <property type="match status" value="1"/>
</dbReference>
<dbReference type="Proteomes" id="UP001500642">
    <property type="component" value="Unassembled WGS sequence"/>
</dbReference>
<gene>
    <name evidence="1" type="ORF">GCM10023167_25380</name>
</gene>
<reference evidence="2" key="1">
    <citation type="journal article" date="2019" name="Int. J. Syst. Evol. Microbiol.">
        <title>The Global Catalogue of Microorganisms (GCM) 10K type strain sequencing project: providing services to taxonomists for standard genome sequencing and annotation.</title>
        <authorList>
            <consortium name="The Broad Institute Genomics Platform"/>
            <consortium name="The Broad Institute Genome Sequencing Center for Infectious Disease"/>
            <person name="Wu L."/>
            <person name="Ma J."/>
        </authorList>
    </citation>
    <scope>NUCLEOTIDE SEQUENCE [LARGE SCALE GENOMIC DNA]</scope>
    <source>
        <strain evidence="2">JCM 17808</strain>
    </source>
</reference>
<keyword evidence="2" id="KW-1185">Reference proteome</keyword>
<dbReference type="RefSeq" id="WP_295689943.1">
    <property type="nucleotide sequence ID" value="NZ_BAABGL010000035.1"/>
</dbReference>
<evidence type="ECO:0008006" key="3">
    <source>
        <dbReference type="Google" id="ProtNLM"/>
    </source>
</evidence>
<dbReference type="InterPro" id="IPR019639">
    <property type="entry name" value="DUF2505"/>
</dbReference>
<sequence>MKTIELRRRAVGTPAQILNRAIEPSTWAGAGTSVTVHRGAAEGAHLTTRTPLRAADLPAAAARFLGEGAELVQEVRADPVDAQSSQTHVAIAAEVAGAPVDIDIAIALREVSGGTDIHAITRIVSSVPLFGSMVESALEPYVESLLSERLDQLVDL</sequence>
<proteinExistence type="predicted"/>